<evidence type="ECO:0000256" key="2">
    <source>
        <dbReference type="SAM" id="SignalP"/>
    </source>
</evidence>
<dbReference type="Proteomes" id="UP000826271">
    <property type="component" value="Unassembled WGS sequence"/>
</dbReference>
<keyword evidence="2" id="KW-0732">Signal</keyword>
<dbReference type="PANTHER" id="PTHR35465">
    <property type="entry name" value="CAVEOLIN-1 PROTEIN"/>
    <property type="match status" value="1"/>
</dbReference>
<dbReference type="AlphaFoldDB" id="A0AAV6WZ73"/>
<comment type="caution">
    <text evidence="3">The sequence shown here is derived from an EMBL/GenBank/DDBJ whole genome shotgun (WGS) entry which is preliminary data.</text>
</comment>
<evidence type="ECO:0000313" key="3">
    <source>
        <dbReference type="EMBL" id="KAG8375628.1"/>
    </source>
</evidence>
<keyword evidence="1" id="KW-0812">Transmembrane</keyword>
<keyword evidence="1" id="KW-0472">Membrane</keyword>
<dbReference type="EMBL" id="WHWC01000010">
    <property type="protein sequence ID" value="KAG8375628.1"/>
    <property type="molecule type" value="Genomic_DNA"/>
</dbReference>
<keyword evidence="1" id="KW-1133">Transmembrane helix</keyword>
<reference evidence="3" key="1">
    <citation type="submission" date="2019-10" db="EMBL/GenBank/DDBJ databases">
        <authorList>
            <person name="Zhang R."/>
            <person name="Pan Y."/>
            <person name="Wang J."/>
            <person name="Ma R."/>
            <person name="Yu S."/>
        </authorList>
    </citation>
    <scope>NUCLEOTIDE SEQUENCE</scope>
    <source>
        <strain evidence="3">LA-IB0</strain>
        <tissue evidence="3">Leaf</tissue>
    </source>
</reference>
<feature type="transmembrane region" description="Helical" evidence="1">
    <location>
        <begin position="158"/>
        <end position="179"/>
    </location>
</feature>
<protein>
    <submittedName>
        <fullName evidence="3">Uncharacterized protein</fullName>
    </submittedName>
</protein>
<gene>
    <name evidence="3" type="ORF">BUALT_Bualt10G0120100</name>
</gene>
<evidence type="ECO:0000313" key="4">
    <source>
        <dbReference type="Proteomes" id="UP000826271"/>
    </source>
</evidence>
<proteinExistence type="predicted"/>
<sequence length="201" mass="22579">MKYIQWLCLFSLIVILSGPSSISGSMVDEKVLHVGIELLKETLPLRNGARLYQLQGLQPNMWYEVKISYPASIPSSFSLQLKRGTADLQLHQGRKLLNTEKLIFKTDGVHWSTYKGGMAVLVSVEPEGVVAIPGKKDREYIMFNIVCDELFLGIPHKAWYVVGLVLFCLILAFLIPSFLPPYLLPKNGNQPLFDPTITKDS</sequence>
<evidence type="ECO:0000256" key="1">
    <source>
        <dbReference type="SAM" id="Phobius"/>
    </source>
</evidence>
<accession>A0AAV6WZ73</accession>
<keyword evidence="4" id="KW-1185">Reference proteome</keyword>
<organism evidence="3 4">
    <name type="scientific">Buddleja alternifolia</name>
    <dbReference type="NCBI Taxonomy" id="168488"/>
    <lineage>
        <taxon>Eukaryota</taxon>
        <taxon>Viridiplantae</taxon>
        <taxon>Streptophyta</taxon>
        <taxon>Embryophyta</taxon>
        <taxon>Tracheophyta</taxon>
        <taxon>Spermatophyta</taxon>
        <taxon>Magnoliopsida</taxon>
        <taxon>eudicotyledons</taxon>
        <taxon>Gunneridae</taxon>
        <taxon>Pentapetalae</taxon>
        <taxon>asterids</taxon>
        <taxon>lamiids</taxon>
        <taxon>Lamiales</taxon>
        <taxon>Scrophulariaceae</taxon>
        <taxon>Buddlejeae</taxon>
        <taxon>Buddleja</taxon>
    </lineage>
</organism>
<feature type="signal peptide" evidence="2">
    <location>
        <begin position="1"/>
        <end position="24"/>
    </location>
</feature>
<dbReference type="PANTHER" id="PTHR35465:SF1">
    <property type="entry name" value="PHOSPHATIDYLINOSITOL-GLYCAN BIOSYNTHESIS CLASS X PROTEIN"/>
    <property type="match status" value="1"/>
</dbReference>
<name>A0AAV6WZ73_9LAMI</name>
<feature type="chain" id="PRO_5043675409" evidence="2">
    <location>
        <begin position="25"/>
        <end position="201"/>
    </location>
</feature>